<gene>
    <name evidence="2" type="ORF">Agub_g931</name>
</gene>
<dbReference type="Proteomes" id="UP001054857">
    <property type="component" value="Unassembled WGS sequence"/>
</dbReference>
<feature type="transmembrane region" description="Helical" evidence="1">
    <location>
        <begin position="145"/>
        <end position="164"/>
    </location>
</feature>
<organism evidence="2 3">
    <name type="scientific">Astrephomene gubernaculifera</name>
    <dbReference type="NCBI Taxonomy" id="47775"/>
    <lineage>
        <taxon>Eukaryota</taxon>
        <taxon>Viridiplantae</taxon>
        <taxon>Chlorophyta</taxon>
        <taxon>core chlorophytes</taxon>
        <taxon>Chlorophyceae</taxon>
        <taxon>CS clade</taxon>
        <taxon>Chlamydomonadales</taxon>
        <taxon>Astrephomenaceae</taxon>
        <taxon>Astrephomene</taxon>
    </lineage>
</organism>
<feature type="transmembrane region" description="Helical" evidence="1">
    <location>
        <begin position="120"/>
        <end position="139"/>
    </location>
</feature>
<feature type="transmembrane region" description="Helical" evidence="1">
    <location>
        <begin position="217"/>
        <end position="237"/>
    </location>
</feature>
<dbReference type="GO" id="GO:0016020">
    <property type="term" value="C:membrane"/>
    <property type="evidence" value="ECO:0007669"/>
    <property type="project" value="TreeGrafter"/>
</dbReference>
<protein>
    <submittedName>
        <fullName evidence="2">Uncharacterized protein</fullName>
    </submittedName>
</protein>
<keyword evidence="1" id="KW-0472">Membrane</keyword>
<name>A0AAD3DI32_9CHLO</name>
<evidence type="ECO:0000313" key="2">
    <source>
        <dbReference type="EMBL" id="GFR40381.1"/>
    </source>
</evidence>
<feature type="transmembrane region" description="Helical" evidence="1">
    <location>
        <begin position="176"/>
        <end position="197"/>
    </location>
</feature>
<evidence type="ECO:0000256" key="1">
    <source>
        <dbReference type="SAM" id="Phobius"/>
    </source>
</evidence>
<evidence type="ECO:0000313" key="3">
    <source>
        <dbReference type="Proteomes" id="UP001054857"/>
    </source>
</evidence>
<feature type="non-terminal residue" evidence="2">
    <location>
        <position position="1"/>
    </location>
</feature>
<dbReference type="PANTHER" id="PTHR32251">
    <property type="entry name" value="3-OXO-5-ALPHA-STEROID 4-DEHYDROGENASE"/>
    <property type="match status" value="1"/>
</dbReference>
<keyword evidence="1" id="KW-0812">Transmembrane</keyword>
<dbReference type="InterPro" id="IPR010721">
    <property type="entry name" value="UstE-like"/>
</dbReference>
<reference evidence="2 3" key="1">
    <citation type="journal article" date="2021" name="Sci. Rep.">
        <title>Genome sequencing of the multicellular alga Astrephomene provides insights into convergent evolution of germ-soma differentiation.</title>
        <authorList>
            <person name="Yamashita S."/>
            <person name="Yamamoto K."/>
            <person name="Matsuzaki R."/>
            <person name="Suzuki S."/>
            <person name="Yamaguchi H."/>
            <person name="Hirooka S."/>
            <person name="Minakuchi Y."/>
            <person name="Miyagishima S."/>
            <person name="Kawachi M."/>
            <person name="Toyoda A."/>
            <person name="Nozaki H."/>
        </authorList>
    </citation>
    <scope>NUCLEOTIDE SEQUENCE [LARGE SCALE GENOMIC DNA]</scope>
    <source>
        <strain evidence="2 3">NIES-4017</strain>
    </source>
</reference>
<comment type="caution">
    <text evidence="2">The sequence shown here is derived from an EMBL/GenBank/DDBJ whole genome shotgun (WGS) entry which is preliminary data.</text>
</comment>
<sequence length="241" mass="25660">MLRPLPSCLRAIGLSNIFNTFSRSGSAQVFSQLSRRRSAALSSCRARSPSFGWNLAQRTTTFPRPQASALPPAALPSSFMPGGLVGSFGRTLVNTLHSWSTPTFAATAHFVQQRLAGMGLLGWLALDLGINWAGWAAAAALKTEVFYDLLGSLSFLTLTGGSLLAGGGAAAGGRQLLASCLVAVWAVRLGSYLAARIARSGRDSRFDGVRDNPARFLVYWTMQAVWVFVTLLPVLLLNGRG</sequence>
<dbReference type="EMBL" id="BMAR01000001">
    <property type="protein sequence ID" value="GFR40381.1"/>
    <property type="molecule type" value="Genomic_DNA"/>
</dbReference>
<dbReference type="PANTHER" id="PTHR32251:SF17">
    <property type="entry name" value="STEROID 5-ALPHA REDUCTASE C-TERMINAL DOMAIN-CONTAINING PROTEIN"/>
    <property type="match status" value="1"/>
</dbReference>
<dbReference type="Pfam" id="PF06966">
    <property type="entry name" value="DUF1295"/>
    <property type="match status" value="1"/>
</dbReference>
<accession>A0AAD3DI32</accession>
<proteinExistence type="predicted"/>
<keyword evidence="3" id="KW-1185">Reference proteome</keyword>
<keyword evidence="1" id="KW-1133">Transmembrane helix</keyword>
<dbReference type="AlphaFoldDB" id="A0AAD3DI32"/>